<evidence type="ECO:0000256" key="1">
    <source>
        <dbReference type="ARBA" id="ARBA00004442"/>
    </source>
</evidence>
<comment type="subcellular location">
    <subcellularLocation>
        <location evidence="1">Cell outer membrane</location>
    </subcellularLocation>
</comment>
<feature type="chain" id="PRO_5012160405" evidence="6">
    <location>
        <begin position="32"/>
        <end position="512"/>
    </location>
</feature>
<dbReference type="InterPro" id="IPR011990">
    <property type="entry name" value="TPR-like_helical_dom_sf"/>
</dbReference>
<dbReference type="InterPro" id="IPR033985">
    <property type="entry name" value="SusD-like_N"/>
</dbReference>
<keyword evidence="5" id="KW-0998">Cell outer membrane</keyword>
<dbReference type="PROSITE" id="PS51257">
    <property type="entry name" value="PROKAR_LIPOPROTEIN"/>
    <property type="match status" value="1"/>
</dbReference>
<keyword evidence="4" id="KW-0472">Membrane</keyword>
<evidence type="ECO:0000256" key="4">
    <source>
        <dbReference type="ARBA" id="ARBA00023136"/>
    </source>
</evidence>
<proteinExistence type="inferred from homology"/>
<reference evidence="9 10" key="1">
    <citation type="submission" date="2016-11" db="EMBL/GenBank/DDBJ databases">
        <authorList>
            <person name="Jaros S."/>
            <person name="Januszkiewicz K."/>
            <person name="Wedrychowicz H."/>
        </authorList>
    </citation>
    <scope>NUCLEOTIDE SEQUENCE [LARGE SCALE GENOMIC DNA]</scope>
    <source>
        <strain evidence="9 10">DSM 26910</strain>
    </source>
</reference>
<dbReference type="OrthoDB" id="618454at2"/>
<dbReference type="STRING" id="1484053.SAMN05444274_101631"/>
<dbReference type="SUPFAM" id="SSF48452">
    <property type="entry name" value="TPR-like"/>
    <property type="match status" value="1"/>
</dbReference>
<sequence>MKYNIMQTNKKSGIKLIVLLFCVMAFFSSCNDDFLEKLPTDAIATDAFFKTQSDFEQGVTAIYSSLRDVYGDAWIVGEMRSDNTHFVFDPSDRGAENYERYADFIDISTDGATRNKYKSNYQVINRANQVLYRIEDVEFDSSVKNSLIGQALFLRAFAYFDLVKNYGGVPMFLAPVQTYVDAFLTRASAEEVYSRIISDTQEAINLLPAKSNENMGRVSKGAAQTLLGDVYMNLKRYADAETVLKQISGYQLLNNYADVFSITNKNNAESIFEIQYKQGASEGFSNSFFYTFLPRIKNTAVITGVDGQPNGGWKGNAATPDLINCFEENDPRLEVNIGYVSTTELYFPFSYEVDSLPYCNKYNAPHTTFKDVGTNWPVYRYAEVLLFLAEISNELNKPAEALQYLNQVRTRVGLSNVTETEQGALREIIAKERRTELAFENKRWDDLVRTGKAIETMNAYGQRIKDNPGVYYYPEGVAPLETAYNVTEHRLLLPIPQSEIDINSELVQNPGY</sequence>
<dbReference type="GO" id="GO:0009279">
    <property type="term" value="C:cell outer membrane"/>
    <property type="evidence" value="ECO:0007669"/>
    <property type="project" value="UniProtKB-SubCell"/>
</dbReference>
<dbReference type="Pfam" id="PF07980">
    <property type="entry name" value="SusD_RagB"/>
    <property type="match status" value="1"/>
</dbReference>
<dbReference type="InterPro" id="IPR012944">
    <property type="entry name" value="SusD_RagB_dom"/>
</dbReference>
<comment type="similarity">
    <text evidence="2">Belongs to the SusD family.</text>
</comment>
<evidence type="ECO:0000259" key="8">
    <source>
        <dbReference type="Pfam" id="PF14322"/>
    </source>
</evidence>
<keyword evidence="3 6" id="KW-0732">Signal</keyword>
<dbReference type="Proteomes" id="UP000184164">
    <property type="component" value="Unassembled WGS sequence"/>
</dbReference>
<gene>
    <name evidence="9" type="ORF">SAMN05444274_101631</name>
</gene>
<dbReference type="CDD" id="cd08977">
    <property type="entry name" value="SusD"/>
    <property type="match status" value="1"/>
</dbReference>
<name>A0A1M4UBI0_9BACT</name>
<evidence type="ECO:0000313" key="10">
    <source>
        <dbReference type="Proteomes" id="UP000184164"/>
    </source>
</evidence>
<dbReference type="Pfam" id="PF14322">
    <property type="entry name" value="SusD-like_3"/>
    <property type="match status" value="1"/>
</dbReference>
<evidence type="ECO:0000313" key="9">
    <source>
        <dbReference type="EMBL" id="SHE53998.1"/>
    </source>
</evidence>
<dbReference type="Gene3D" id="1.25.40.390">
    <property type="match status" value="1"/>
</dbReference>
<protein>
    <submittedName>
        <fullName evidence="9">Starch-binding associating with outer membrane</fullName>
    </submittedName>
</protein>
<keyword evidence="10" id="KW-1185">Reference proteome</keyword>
<dbReference type="RefSeq" id="WP_083570540.1">
    <property type="nucleotide sequence ID" value="NZ_FQUM01000001.1"/>
</dbReference>
<evidence type="ECO:0000256" key="2">
    <source>
        <dbReference type="ARBA" id="ARBA00006275"/>
    </source>
</evidence>
<accession>A0A1M4UBI0</accession>
<evidence type="ECO:0000256" key="5">
    <source>
        <dbReference type="ARBA" id="ARBA00023237"/>
    </source>
</evidence>
<organism evidence="9 10">
    <name type="scientific">Mariniphaga anaerophila</name>
    <dbReference type="NCBI Taxonomy" id="1484053"/>
    <lineage>
        <taxon>Bacteria</taxon>
        <taxon>Pseudomonadati</taxon>
        <taxon>Bacteroidota</taxon>
        <taxon>Bacteroidia</taxon>
        <taxon>Marinilabiliales</taxon>
        <taxon>Prolixibacteraceae</taxon>
        <taxon>Mariniphaga</taxon>
    </lineage>
</organism>
<feature type="domain" description="RagB/SusD" evidence="7">
    <location>
        <begin position="361"/>
        <end position="512"/>
    </location>
</feature>
<evidence type="ECO:0000256" key="3">
    <source>
        <dbReference type="ARBA" id="ARBA00022729"/>
    </source>
</evidence>
<dbReference type="AlphaFoldDB" id="A0A1M4UBI0"/>
<evidence type="ECO:0000259" key="7">
    <source>
        <dbReference type="Pfam" id="PF07980"/>
    </source>
</evidence>
<feature type="domain" description="SusD-like N-terminal" evidence="8">
    <location>
        <begin position="33"/>
        <end position="231"/>
    </location>
</feature>
<dbReference type="EMBL" id="FQUM01000001">
    <property type="protein sequence ID" value="SHE53998.1"/>
    <property type="molecule type" value="Genomic_DNA"/>
</dbReference>
<feature type="signal peptide" evidence="6">
    <location>
        <begin position="1"/>
        <end position="31"/>
    </location>
</feature>
<evidence type="ECO:0000256" key="6">
    <source>
        <dbReference type="SAM" id="SignalP"/>
    </source>
</evidence>